<feature type="compositionally biased region" description="Polar residues" evidence="1">
    <location>
        <begin position="135"/>
        <end position="144"/>
    </location>
</feature>
<dbReference type="EMBL" id="JACGWJ010000024">
    <property type="protein sequence ID" value="KAL0320378.1"/>
    <property type="molecule type" value="Genomic_DNA"/>
</dbReference>
<gene>
    <name evidence="2" type="ORF">Sradi_5299300</name>
</gene>
<name>A0AAW2LPT2_SESRA</name>
<reference evidence="2" key="1">
    <citation type="submission" date="2020-06" db="EMBL/GenBank/DDBJ databases">
        <authorList>
            <person name="Li T."/>
            <person name="Hu X."/>
            <person name="Zhang T."/>
            <person name="Song X."/>
            <person name="Zhang H."/>
            <person name="Dai N."/>
            <person name="Sheng W."/>
            <person name="Hou X."/>
            <person name="Wei L."/>
        </authorList>
    </citation>
    <scope>NUCLEOTIDE SEQUENCE</scope>
    <source>
        <strain evidence="2">G02</strain>
        <tissue evidence="2">Leaf</tissue>
    </source>
</reference>
<organism evidence="2">
    <name type="scientific">Sesamum radiatum</name>
    <name type="common">Black benniseed</name>
    <dbReference type="NCBI Taxonomy" id="300843"/>
    <lineage>
        <taxon>Eukaryota</taxon>
        <taxon>Viridiplantae</taxon>
        <taxon>Streptophyta</taxon>
        <taxon>Embryophyta</taxon>
        <taxon>Tracheophyta</taxon>
        <taxon>Spermatophyta</taxon>
        <taxon>Magnoliopsida</taxon>
        <taxon>eudicotyledons</taxon>
        <taxon>Gunneridae</taxon>
        <taxon>Pentapetalae</taxon>
        <taxon>asterids</taxon>
        <taxon>lamiids</taxon>
        <taxon>Lamiales</taxon>
        <taxon>Pedaliaceae</taxon>
        <taxon>Sesamum</taxon>
    </lineage>
</organism>
<dbReference type="PANTHER" id="PTHR47877">
    <property type="entry name" value="LATE EMBRYOGENESIS ABUNDANT DOMAIN-CONTAINING PROTEIN / LEA DOMAIN-CONTAINING PROTEIN"/>
    <property type="match status" value="1"/>
</dbReference>
<feature type="compositionally biased region" description="Basic residues" evidence="1">
    <location>
        <begin position="189"/>
        <end position="200"/>
    </location>
</feature>
<comment type="caution">
    <text evidence="2">The sequence shown here is derived from an EMBL/GenBank/DDBJ whole genome shotgun (WGS) entry which is preliminary data.</text>
</comment>
<proteinExistence type="predicted"/>
<feature type="region of interest" description="Disordered" evidence="1">
    <location>
        <begin position="1"/>
        <end position="25"/>
    </location>
</feature>
<evidence type="ECO:0000256" key="1">
    <source>
        <dbReference type="SAM" id="MobiDB-lite"/>
    </source>
</evidence>
<evidence type="ECO:0000313" key="2">
    <source>
        <dbReference type="EMBL" id="KAL0320378.1"/>
    </source>
</evidence>
<dbReference type="GO" id="GO:0005829">
    <property type="term" value="C:cytosol"/>
    <property type="evidence" value="ECO:0007669"/>
    <property type="project" value="TreeGrafter"/>
</dbReference>
<feature type="compositionally biased region" description="Basic and acidic residues" evidence="1">
    <location>
        <begin position="114"/>
        <end position="129"/>
    </location>
</feature>
<sequence length="200" mass="22894">MASQQARRENVTDERSIDVEKDRVPKMTTHFESLAEKARGEQDVVHPLHGERLHFQVEAVPVRVGVEYSAAGEKGSHREVGKETKAEESGKMGFQMHTGREEEQQHGVHHRSKEMHGKAGGEEGRHGPSLEEISNLRSTAQQNSMEAIRAAEERYEKAKEMERGRPKSPKARPETLRLEAGKKEANMLRTRRRTLWRQRM</sequence>
<dbReference type="GO" id="GO:0009631">
    <property type="term" value="P:cold acclimation"/>
    <property type="evidence" value="ECO:0007669"/>
    <property type="project" value="TreeGrafter"/>
</dbReference>
<dbReference type="PANTHER" id="PTHR47877:SF3">
    <property type="entry name" value="LATE EMBRYOGENESIS ABUNDANT DOMAIN-CONTAINING PROTEIN _ LEA DOMAIN-CONTAINING PROTEIN"/>
    <property type="match status" value="1"/>
</dbReference>
<protein>
    <submittedName>
        <fullName evidence="2">Uncharacterized protein</fullName>
    </submittedName>
</protein>
<feature type="region of interest" description="Disordered" evidence="1">
    <location>
        <begin position="100"/>
        <end position="200"/>
    </location>
</feature>
<feature type="compositionally biased region" description="Basic and acidic residues" evidence="1">
    <location>
        <begin position="149"/>
        <end position="186"/>
    </location>
</feature>
<reference evidence="2" key="2">
    <citation type="journal article" date="2024" name="Plant">
        <title>Genomic evolution and insights into agronomic trait innovations of Sesamum species.</title>
        <authorList>
            <person name="Miao H."/>
            <person name="Wang L."/>
            <person name="Qu L."/>
            <person name="Liu H."/>
            <person name="Sun Y."/>
            <person name="Le M."/>
            <person name="Wang Q."/>
            <person name="Wei S."/>
            <person name="Zheng Y."/>
            <person name="Lin W."/>
            <person name="Duan Y."/>
            <person name="Cao H."/>
            <person name="Xiong S."/>
            <person name="Wang X."/>
            <person name="Wei L."/>
            <person name="Li C."/>
            <person name="Ma Q."/>
            <person name="Ju M."/>
            <person name="Zhao R."/>
            <person name="Li G."/>
            <person name="Mu C."/>
            <person name="Tian Q."/>
            <person name="Mei H."/>
            <person name="Zhang T."/>
            <person name="Gao T."/>
            <person name="Zhang H."/>
        </authorList>
    </citation>
    <scope>NUCLEOTIDE SEQUENCE</scope>
    <source>
        <strain evidence="2">G02</strain>
    </source>
</reference>
<dbReference type="AlphaFoldDB" id="A0AAW2LPT2"/>
<accession>A0AAW2LPT2</accession>